<evidence type="ECO:0000256" key="4">
    <source>
        <dbReference type="ARBA" id="ARBA00022917"/>
    </source>
</evidence>
<dbReference type="SUPFAM" id="SSF55681">
    <property type="entry name" value="Class II aaRS and biotin synthetases"/>
    <property type="match status" value="1"/>
</dbReference>
<keyword evidence="4" id="KW-0648">Protein biosynthesis</keyword>
<evidence type="ECO:0000256" key="2">
    <source>
        <dbReference type="ARBA" id="ARBA00022741"/>
    </source>
</evidence>
<sequence length="273" mass="30481">MLEVEMNFVDTLNPIMDLVEDMLRDIALRLQDSTVGQELLTSRSSSSNGEEASAVTHDVLLQRWQGLAQRPWPRVTYAEAIARLQQATSQKNVVFEFEPTLESGLQAEHERFLAEHVGQGSPVFVTDYPRIMKPFYMAPSRPTSGNTDPVSTVACFDLLVPDLCELVGGSLREHRWSALHDAMESHGLLKPKRVFGETHDASGSINPAVEMQSIPTPSTEVSSLQWYLDLRRYGSVPHGGFGLGFDRLLGYLSGVSNLRDTVAFPRWYKRCDA</sequence>
<evidence type="ECO:0000256" key="3">
    <source>
        <dbReference type="ARBA" id="ARBA00022840"/>
    </source>
</evidence>
<dbReference type="HOGENOM" id="CLU_004553_2_0_1"/>
<dbReference type="OMA" id="HDAMESH"/>
<keyword evidence="5" id="KW-0030">Aminoacyl-tRNA synthetase</keyword>
<keyword evidence="2" id="KW-0547">Nucleotide-binding</keyword>
<keyword evidence="1" id="KW-0436">Ligase</keyword>
<dbReference type="Gene3D" id="3.30.930.10">
    <property type="entry name" value="Bira Bifunctional Protein, Domain 2"/>
    <property type="match status" value="1"/>
</dbReference>
<keyword evidence="8" id="KW-1185">Reference proteome</keyword>
<accession>R7Z416</accession>
<dbReference type="STRING" id="1168221.R7Z416"/>
<dbReference type="AlphaFoldDB" id="R7Z416"/>
<dbReference type="GO" id="GO:0006421">
    <property type="term" value="P:asparaginyl-tRNA aminoacylation"/>
    <property type="evidence" value="ECO:0007669"/>
    <property type="project" value="TreeGrafter"/>
</dbReference>
<evidence type="ECO:0000313" key="8">
    <source>
        <dbReference type="Proteomes" id="UP000016924"/>
    </source>
</evidence>
<dbReference type="InterPro" id="IPR045864">
    <property type="entry name" value="aa-tRNA-synth_II/BPL/LPL"/>
</dbReference>
<dbReference type="OrthoDB" id="43906at2759"/>
<dbReference type="eggNOG" id="KOG0554">
    <property type="taxonomic scope" value="Eukaryota"/>
</dbReference>
<dbReference type="Pfam" id="PF00152">
    <property type="entry name" value="tRNA-synt_2"/>
    <property type="match status" value="1"/>
</dbReference>
<evidence type="ECO:0000259" key="6">
    <source>
        <dbReference type="Pfam" id="PF00152"/>
    </source>
</evidence>
<dbReference type="GO" id="GO:0004816">
    <property type="term" value="F:asparagine-tRNA ligase activity"/>
    <property type="evidence" value="ECO:0007669"/>
    <property type="project" value="TreeGrafter"/>
</dbReference>
<evidence type="ECO:0000313" key="7">
    <source>
        <dbReference type="EMBL" id="EON68912.1"/>
    </source>
</evidence>
<gene>
    <name evidence="7" type="ORF">W97_08170</name>
</gene>
<dbReference type="GO" id="GO:0005524">
    <property type="term" value="F:ATP binding"/>
    <property type="evidence" value="ECO:0007669"/>
    <property type="project" value="UniProtKB-KW"/>
</dbReference>
<reference evidence="8" key="1">
    <citation type="submission" date="2012-06" db="EMBL/GenBank/DDBJ databases">
        <title>The genome sequence of Coniosporium apollinis CBS 100218.</title>
        <authorList>
            <consortium name="The Broad Institute Genome Sequencing Platform"/>
            <person name="Cuomo C."/>
            <person name="Gorbushina A."/>
            <person name="Noack S."/>
            <person name="Walker B."/>
            <person name="Young S.K."/>
            <person name="Zeng Q."/>
            <person name="Gargeya S."/>
            <person name="Fitzgerald M."/>
            <person name="Haas B."/>
            <person name="Abouelleil A."/>
            <person name="Alvarado L."/>
            <person name="Arachchi H.M."/>
            <person name="Berlin A.M."/>
            <person name="Chapman S.B."/>
            <person name="Goldberg J."/>
            <person name="Griggs A."/>
            <person name="Gujja S."/>
            <person name="Hansen M."/>
            <person name="Howarth C."/>
            <person name="Imamovic A."/>
            <person name="Larimer J."/>
            <person name="McCowan C."/>
            <person name="Montmayeur A."/>
            <person name="Murphy C."/>
            <person name="Neiman D."/>
            <person name="Pearson M."/>
            <person name="Priest M."/>
            <person name="Roberts A."/>
            <person name="Saif S."/>
            <person name="Shea T."/>
            <person name="Sisk P."/>
            <person name="Sykes S."/>
            <person name="Wortman J."/>
            <person name="Nusbaum C."/>
            <person name="Birren B."/>
        </authorList>
    </citation>
    <scope>NUCLEOTIDE SEQUENCE [LARGE SCALE GENOMIC DNA]</scope>
    <source>
        <strain evidence="8">CBS 100218</strain>
    </source>
</reference>
<dbReference type="PANTHER" id="PTHR22594:SF34">
    <property type="entry name" value="ASPARAGINE--TRNA LIGASE, MITOCHONDRIAL-RELATED"/>
    <property type="match status" value="1"/>
</dbReference>
<evidence type="ECO:0000256" key="1">
    <source>
        <dbReference type="ARBA" id="ARBA00022598"/>
    </source>
</evidence>
<keyword evidence="3" id="KW-0067">ATP-binding</keyword>
<dbReference type="Proteomes" id="UP000016924">
    <property type="component" value="Unassembled WGS sequence"/>
</dbReference>
<name>R7Z416_CONA1</name>
<feature type="domain" description="Aminoacyl-tRNA synthetase class II (D/K/N)" evidence="6">
    <location>
        <begin position="1"/>
        <end position="266"/>
    </location>
</feature>
<dbReference type="InterPro" id="IPR004364">
    <property type="entry name" value="Aa-tRNA-synt_II"/>
</dbReference>
<dbReference type="GO" id="GO:0005739">
    <property type="term" value="C:mitochondrion"/>
    <property type="evidence" value="ECO:0007669"/>
    <property type="project" value="TreeGrafter"/>
</dbReference>
<dbReference type="RefSeq" id="XP_007784229.1">
    <property type="nucleotide sequence ID" value="XM_007786039.1"/>
</dbReference>
<dbReference type="GeneID" id="19905481"/>
<dbReference type="PANTHER" id="PTHR22594">
    <property type="entry name" value="ASPARTYL/LYSYL-TRNA SYNTHETASE"/>
    <property type="match status" value="1"/>
</dbReference>
<organism evidence="7 8">
    <name type="scientific">Coniosporium apollinis (strain CBS 100218)</name>
    <name type="common">Rock-inhabiting black yeast</name>
    <dbReference type="NCBI Taxonomy" id="1168221"/>
    <lineage>
        <taxon>Eukaryota</taxon>
        <taxon>Fungi</taxon>
        <taxon>Dikarya</taxon>
        <taxon>Ascomycota</taxon>
        <taxon>Pezizomycotina</taxon>
        <taxon>Dothideomycetes</taxon>
        <taxon>Dothideomycetes incertae sedis</taxon>
        <taxon>Coniosporium</taxon>
    </lineage>
</organism>
<protein>
    <recommendedName>
        <fullName evidence="6">Aminoacyl-tRNA synthetase class II (D/K/N) domain-containing protein</fullName>
    </recommendedName>
</protein>
<evidence type="ECO:0000256" key="5">
    <source>
        <dbReference type="ARBA" id="ARBA00023146"/>
    </source>
</evidence>
<proteinExistence type="predicted"/>
<dbReference type="EMBL" id="JH767603">
    <property type="protein sequence ID" value="EON68912.1"/>
    <property type="molecule type" value="Genomic_DNA"/>
</dbReference>